<evidence type="ECO:0008006" key="3">
    <source>
        <dbReference type="Google" id="ProtNLM"/>
    </source>
</evidence>
<dbReference type="EMBL" id="AP035881">
    <property type="protein sequence ID" value="BFP47817.1"/>
    <property type="molecule type" value="Genomic_DNA"/>
</dbReference>
<reference evidence="2" key="1">
    <citation type="submission" date="2024-07" db="EMBL/GenBank/DDBJ databases">
        <title>Complete genome sequences of cellulolytic bacteria, Kitasatospora sp. CMC57 and Streptomyces sp. CMC78, isolated from Japanese agricultural soil.</title>
        <authorList>
            <person name="Hashimoto T."/>
            <person name="Ito M."/>
            <person name="Iwamoto M."/>
            <person name="Fukahori D."/>
            <person name="Shoda T."/>
            <person name="Sakoda M."/>
            <person name="Morohoshi T."/>
            <person name="Mitsuboshi M."/>
            <person name="Nishizawa T."/>
        </authorList>
    </citation>
    <scope>NUCLEOTIDE SEQUENCE</scope>
    <source>
        <strain evidence="2">CMC57</strain>
    </source>
</reference>
<dbReference type="RefSeq" id="WP_407990104.1">
    <property type="nucleotide sequence ID" value="NZ_AP035881.2"/>
</dbReference>
<proteinExistence type="predicted"/>
<sequence>MSTGNGGGAGYRVEVDNLRAFASQVRGLLDEFQARADGSRTHGQSGVGRAAFGTFPEAQALFDKYETMRDSLRDVMNFLQDAIDEAQRKAELTARNYEEQESETTRGLKLNSDGWSVGSNTATTQVGYSSSSSRPGGPKTSPTPPVGATPAGSGEPQSTW</sequence>
<feature type="compositionally biased region" description="Low complexity" evidence="1">
    <location>
        <begin position="129"/>
        <end position="140"/>
    </location>
</feature>
<evidence type="ECO:0000256" key="1">
    <source>
        <dbReference type="SAM" id="MobiDB-lite"/>
    </source>
</evidence>
<dbReference type="AlphaFoldDB" id="A0AB33JXG3"/>
<evidence type="ECO:0000313" key="2">
    <source>
        <dbReference type="EMBL" id="BFP47817.1"/>
    </source>
</evidence>
<feature type="compositionally biased region" description="Polar residues" evidence="1">
    <location>
        <begin position="113"/>
        <end position="128"/>
    </location>
</feature>
<accession>A0AB33JXG3</accession>
<protein>
    <recommendedName>
        <fullName evidence="3">WXG100 family type VII secretion target</fullName>
    </recommendedName>
</protein>
<feature type="region of interest" description="Disordered" evidence="1">
    <location>
        <begin position="94"/>
        <end position="160"/>
    </location>
</feature>
<organism evidence="2">
    <name type="scientific">Kitasatospora sp. CMC57</name>
    <dbReference type="NCBI Taxonomy" id="3231513"/>
    <lineage>
        <taxon>Bacteria</taxon>
        <taxon>Bacillati</taxon>
        <taxon>Actinomycetota</taxon>
        <taxon>Actinomycetes</taxon>
        <taxon>Kitasatosporales</taxon>
        <taxon>Streptomycetaceae</taxon>
        <taxon>Kitasatospora</taxon>
    </lineage>
</organism>
<name>A0AB33JXG3_9ACTN</name>
<gene>
    <name evidence="2" type="ORF">KCMC57_41850</name>
</gene>
<feature type="compositionally biased region" description="Basic and acidic residues" evidence="1">
    <location>
        <begin position="94"/>
        <end position="106"/>
    </location>
</feature>